<evidence type="ECO:0000256" key="2">
    <source>
        <dbReference type="SAM" id="Phobius"/>
    </source>
</evidence>
<evidence type="ECO:0000313" key="4">
    <source>
        <dbReference type="WBParaSite" id="maker-uti_cns_0009568-snap-gene-0.2-mRNA-1"/>
    </source>
</evidence>
<feature type="transmembrane region" description="Helical" evidence="2">
    <location>
        <begin position="330"/>
        <end position="351"/>
    </location>
</feature>
<reference evidence="4" key="1">
    <citation type="submission" date="2016-11" db="UniProtKB">
        <authorList>
            <consortium name="WormBaseParasite"/>
        </authorList>
    </citation>
    <scope>IDENTIFICATION</scope>
</reference>
<name>A0A1I8I2J4_9PLAT</name>
<feature type="transmembrane region" description="Helical" evidence="2">
    <location>
        <begin position="138"/>
        <end position="156"/>
    </location>
</feature>
<dbReference type="AlphaFoldDB" id="A0A1I8I2J4"/>
<feature type="transmembrane region" description="Helical" evidence="2">
    <location>
        <begin position="381"/>
        <end position="399"/>
    </location>
</feature>
<feature type="transmembrane region" description="Helical" evidence="2">
    <location>
        <begin position="419"/>
        <end position="440"/>
    </location>
</feature>
<keyword evidence="3" id="KW-1185">Reference proteome</keyword>
<dbReference type="Proteomes" id="UP000095280">
    <property type="component" value="Unplaced"/>
</dbReference>
<keyword evidence="2" id="KW-0472">Membrane</keyword>
<keyword evidence="2" id="KW-0812">Transmembrane</keyword>
<dbReference type="WBParaSite" id="maker-uti_cns_0009568-snap-gene-0.2-mRNA-1">
    <property type="protein sequence ID" value="maker-uti_cns_0009568-snap-gene-0.2-mRNA-1"/>
    <property type="gene ID" value="maker-uti_cns_0009568-snap-gene-0.2"/>
</dbReference>
<feature type="region of interest" description="Disordered" evidence="1">
    <location>
        <begin position="1"/>
        <end position="33"/>
    </location>
</feature>
<proteinExistence type="predicted"/>
<feature type="transmembrane region" description="Helical" evidence="2">
    <location>
        <begin position="296"/>
        <end position="318"/>
    </location>
</feature>
<feature type="transmembrane region" description="Helical" evidence="2">
    <location>
        <begin position="487"/>
        <end position="506"/>
    </location>
</feature>
<dbReference type="Gene3D" id="1.20.1070.10">
    <property type="entry name" value="Rhodopsin 7-helix transmembrane proteins"/>
    <property type="match status" value="1"/>
</dbReference>
<protein>
    <submittedName>
        <fullName evidence="4">G_PROTEIN_RECEP_F1_2 domain-containing protein</fullName>
    </submittedName>
</protein>
<evidence type="ECO:0000313" key="3">
    <source>
        <dbReference type="Proteomes" id="UP000095280"/>
    </source>
</evidence>
<keyword evidence="2" id="KW-1133">Transmembrane helix</keyword>
<feature type="compositionally biased region" description="Basic and acidic residues" evidence="1">
    <location>
        <begin position="15"/>
        <end position="29"/>
    </location>
</feature>
<feature type="compositionally biased region" description="Polar residues" evidence="1">
    <location>
        <begin position="258"/>
        <end position="268"/>
    </location>
</feature>
<evidence type="ECO:0000256" key="1">
    <source>
        <dbReference type="SAM" id="MobiDB-lite"/>
    </source>
</evidence>
<accession>A0A1I8I2J4</accession>
<feature type="region of interest" description="Disordered" evidence="1">
    <location>
        <begin position="253"/>
        <end position="275"/>
    </location>
</feature>
<organism evidence="3 4">
    <name type="scientific">Macrostomum lignano</name>
    <dbReference type="NCBI Taxonomy" id="282301"/>
    <lineage>
        <taxon>Eukaryota</taxon>
        <taxon>Metazoa</taxon>
        <taxon>Spiralia</taxon>
        <taxon>Lophotrochozoa</taxon>
        <taxon>Platyhelminthes</taxon>
        <taxon>Rhabditophora</taxon>
        <taxon>Macrostomorpha</taxon>
        <taxon>Macrostomida</taxon>
        <taxon>Macrostomidae</taxon>
        <taxon>Macrostomum</taxon>
    </lineage>
</organism>
<sequence>DDSAMRPHCVGGSERPSHATADDEPKDGLSRLSDPFPFPIGYLGLELHVSNAEGLGADSRPGPEMKFERPRCQRGCQGGCLGVSRVMQTPSTTANVIMTTRTTTISATQRRRRPLEPTLGELSLANAEFTASTLRRSLAFLFATIIGVFTFVSSPLPPSKIFMVSLTTSWHIKDLHATVAMVRGGTGGRIRFRAAKTGHATNPHDELGLRRNTSWFNTLNSGCFYRSRTRLCPSRLTDFNCVMWTEAADEELPVPASGSKNATASSGSMPPVPDTQGLSPDQLQPLCSADFASERLLTASCVLAPLLLLCGSCLNCLCCRMMLVYSRRQLPVCLYLALLAGLDTALLWLRFLDLWLQAAFDIKLLLTLAVMDESTCQLLNMLYSTLLQLKAGIQVSLAIDTTRLIRQPVSQLHRYTSEWVKNSVILAFVLVLLLNGHHLWTLTVVKVNSVPGEAEGALYCGWTQRWPITEQFAVWIWPISDLLLGDILPAAIVTLCCLVGVASGGLRRFRAGLAYYVIDAELHCDIRRGVLACCAGF</sequence>